<proteinExistence type="predicted"/>
<keyword evidence="6" id="KW-1185">Reference proteome</keyword>
<name>A0ABR6NCR8_9SPHN</name>
<dbReference type="SMART" id="SM00342">
    <property type="entry name" value="HTH_ARAC"/>
    <property type="match status" value="1"/>
</dbReference>
<evidence type="ECO:0000313" key="5">
    <source>
        <dbReference type="EMBL" id="MBB5984308.1"/>
    </source>
</evidence>
<keyword evidence="2" id="KW-0238">DNA-binding</keyword>
<dbReference type="Pfam" id="PF12833">
    <property type="entry name" value="HTH_18"/>
    <property type="match status" value="1"/>
</dbReference>
<organism evidence="5 6">
    <name type="scientific">Sphingobium lignivorans</name>
    <dbReference type="NCBI Taxonomy" id="2735886"/>
    <lineage>
        <taxon>Bacteria</taxon>
        <taxon>Pseudomonadati</taxon>
        <taxon>Pseudomonadota</taxon>
        <taxon>Alphaproteobacteria</taxon>
        <taxon>Sphingomonadales</taxon>
        <taxon>Sphingomonadaceae</taxon>
        <taxon>Sphingobium</taxon>
    </lineage>
</organism>
<dbReference type="SUPFAM" id="SSF46689">
    <property type="entry name" value="Homeodomain-like"/>
    <property type="match status" value="1"/>
</dbReference>
<dbReference type="InterPro" id="IPR050204">
    <property type="entry name" value="AraC_XylS_family_regulators"/>
</dbReference>
<dbReference type="InterPro" id="IPR018062">
    <property type="entry name" value="HTH_AraC-typ_CS"/>
</dbReference>
<dbReference type="EMBL" id="JACHKA010000001">
    <property type="protein sequence ID" value="MBB5984308.1"/>
    <property type="molecule type" value="Genomic_DNA"/>
</dbReference>
<evidence type="ECO:0000256" key="1">
    <source>
        <dbReference type="ARBA" id="ARBA00023015"/>
    </source>
</evidence>
<dbReference type="PROSITE" id="PS01124">
    <property type="entry name" value="HTH_ARAC_FAMILY_2"/>
    <property type="match status" value="1"/>
</dbReference>
<comment type="caution">
    <text evidence="5">The sequence shown here is derived from an EMBL/GenBank/DDBJ whole genome shotgun (WGS) entry which is preliminary data.</text>
</comment>
<feature type="domain" description="HTH araC/xylS-type" evidence="4">
    <location>
        <begin position="211"/>
        <end position="312"/>
    </location>
</feature>
<sequence length="315" mass="34932">MESFSTEALVCRGRAQAWNEIYSTRLSATDFIPQHGNFSAGLKLGGLGQISLARLVTGPCTIRRTDDHISGSTPRVYSFLIQLAGRGLFHQGLNEAMLRAGDFTMCDNAVPHFFNLDDDAEMLLVRVPGDVINDYLPHPELLCGRRLPAREGLTPTAALMACGLWKQLERGFRSAHDDSIAHQLLDMISTSYSVAFGSELNGPDLDAVYQERVLNFIEDHIRDPGLNAQLVAGAIGIDAGELAAMFSRRGDSLRAYILRRRLELAARQLRNPRWRGSTVAQIAYGLGFTSLPLFTRAYRRRFGVSPGDYRKAQFN</sequence>
<evidence type="ECO:0000313" key="6">
    <source>
        <dbReference type="Proteomes" id="UP001138540"/>
    </source>
</evidence>
<dbReference type="PANTHER" id="PTHR46796">
    <property type="entry name" value="HTH-TYPE TRANSCRIPTIONAL ACTIVATOR RHAS-RELATED"/>
    <property type="match status" value="1"/>
</dbReference>
<keyword evidence="3" id="KW-0804">Transcription</keyword>
<evidence type="ECO:0000256" key="2">
    <source>
        <dbReference type="ARBA" id="ARBA00023125"/>
    </source>
</evidence>
<evidence type="ECO:0000259" key="4">
    <source>
        <dbReference type="PROSITE" id="PS01124"/>
    </source>
</evidence>
<evidence type="ECO:0000256" key="3">
    <source>
        <dbReference type="ARBA" id="ARBA00023163"/>
    </source>
</evidence>
<reference evidence="5 6" key="1">
    <citation type="submission" date="2020-08" db="EMBL/GenBank/DDBJ databases">
        <title>Exploring microbial biodiversity for novel pathways involved in the catabolism of aromatic compounds derived from lignin.</title>
        <authorList>
            <person name="Elkins J."/>
        </authorList>
    </citation>
    <scope>NUCLEOTIDE SEQUENCE [LARGE SCALE GENOMIC DNA]</scope>
    <source>
        <strain evidence="5 6">B1D3A</strain>
    </source>
</reference>
<dbReference type="InterPro" id="IPR009057">
    <property type="entry name" value="Homeodomain-like_sf"/>
</dbReference>
<dbReference type="PRINTS" id="PR00032">
    <property type="entry name" value="HTHARAC"/>
</dbReference>
<dbReference type="InterPro" id="IPR020449">
    <property type="entry name" value="Tscrpt_reg_AraC-type_HTH"/>
</dbReference>
<dbReference type="PANTHER" id="PTHR46796:SF6">
    <property type="entry name" value="ARAC SUBFAMILY"/>
    <property type="match status" value="1"/>
</dbReference>
<dbReference type="PROSITE" id="PS00041">
    <property type="entry name" value="HTH_ARAC_FAMILY_1"/>
    <property type="match status" value="1"/>
</dbReference>
<protein>
    <submittedName>
        <fullName evidence="5">AraC-like DNA-binding protein</fullName>
    </submittedName>
</protein>
<dbReference type="Pfam" id="PF14525">
    <property type="entry name" value="AraC_binding_2"/>
    <property type="match status" value="1"/>
</dbReference>
<dbReference type="Gene3D" id="1.10.10.60">
    <property type="entry name" value="Homeodomain-like"/>
    <property type="match status" value="1"/>
</dbReference>
<dbReference type="InterPro" id="IPR018060">
    <property type="entry name" value="HTH_AraC"/>
</dbReference>
<dbReference type="InterPro" id="IPR035418">
    <property type="entry name" value="AraC-bd_2"/>
</dbReference>
<dbReference type="RefSeq" id="WP_184149248.1">
    <property type="nucleotide sequence ID" value="NZ_JACHKA010000001.1"/>
</dbReference>
<keyword evidence="1" id="KW-0805">Transcription regulation</keyword>
<dbReference type="Proteomes" id="UP001138540">
    <property type="component" value="Unassembled WGS sequence"/>
</dbReference>
<accession>A0ABR6NCR8</accession>
<gene>
    <name evidence="5" type="ORF">HNP60_000282</name>
</gene>